<sequence length="889" mass="98480">MGSIAEHLRIAAYLAGGQQPGSTDNRDAVSAIEARLERAKLPEETTGISPTDLKARFALACLQCLKRVNDALLSTSTDGSDLGARDQKLLDTLLQITIYLGIYPSLEPNVGLPLSRRTRFPLLDIEGGTESGVNPQFLFYVTRELASITCHDRTFLATTIVNRYLADLYAAQLQLAFSPEIPAMSMMFSGDQESLKSVNMRDYSRQMLDELFARVSSLSSLEAFLSLLRAKPPPWFRAQCTRLLSQVVLRPTGVQTVFECFLPSTPVAGVLDTAQLQHVAQLISSVPKQVASVEEYYSIISPQLLDLVEKVESTRPIFRAAIYVTVQMINKHPHFGKQYLLNPLIAPLLQFYRSDVSDRKETRSEQNVDLHGRVILADEESVQCAIDHIRQLLVGNEISHTLMNALIPVIAPLYYIHDFATQSGSNVKVAVHTILLTFFRTAHTDDASSALWRTLMDVPRQATAAIAAGDAGGVMLVANEEGRVTVDVDRLQELLDEINNEELIAEFFLKLLEVRGTQTSDDPDDEFNKIFATELILGIMSRFGEAILKKPRQIIIFAKNALLSGEEEVVSMGLGLLSAVLGNEETALDPETRPVLDEILIILQAHSSHDAVEIREMAKEVRIQLITRTSAFGSFDTEEPKNNSASILQDALKELQDDLIPVRAHGMHQLRSLILAHDPIVEEQISTITSLFLDQIADEDSFIYLNAVKGLSALTDVYPRATLASIAARYHLSTLNLDYRLRIGEALLQTIQRCGEVFGKYSPEILPPILRVMHDPAKELRASALSLLACVAETAPLALLPVLYQVMDYVRNLLVFEKDVEPRRGAIVTLLSLIRGLGENILATLPPDLVKEISKQLRITESTDADELTRVHARTALNDIREIVRGVTG</sequence>
<dbReference type="Pfam" id="PF10363">
    <property type="entry name" value="RTP1_C1"/>
    <property type="match status" value="1"/>
</dbReference>
<dbReference type="InterPro" id="IPR019451">
    <property type="entry name" value="Rtp1_C1"/>
</dbReference>
<evidence type="ECO:0000256" key="1">
    <source>
        <dbReference type="ARBA" id="ARBA00005724"/>
    </source>
</evidence>
<dbReference type="InterPro" id="IPR057347">
    <property type="entry name" value="TANGO6_N"/>
</dbReference>
<dbReference type="OMA" id="QVATLIC"/>
<dbReference type="PANTHER" id="PTHR20959:SF1">
    <property type="entry name" value="TRANSPORT AND GOLGI ORGANIZATION PROTEIN 6 HOMOLOG"/>
    <property type="match status" value="1"/>
</dbReference>
<dbReference type="GeneID" id="27692302"/>
<evidence type="ECO:0000259" key="3">
    <source>
        <dbReference type="Pfam" id="PF23565"/>
    </source>
</evidence>
<evidence type="ECO:0000313" key="5">
    <source>
        <dbReference type="EMBL" id="KND01077.1"/>
    </source>
</evidence>
<dbReference type="Pfam" id="PF23565">
    <property type="entry name" value="ARM_TANGO6"/>
    <property type="match status" value="1"/>
</dbReference>
<dbReference type="SUPFAM" id="SSF48371">
    <property type="entry name" value="ARM repeat"/>
    <property type="match status" value="1"/>
</dbReference>
<evidence type="ECO:0000259" key="4">
    <source>
        <dbReference type="Pfam" id="PF25267"/>
    </source>
</evidence>
<dbReference type="InterPro" id="IPR057407">
    <property type="entry name" value="HEAT_TANGO6"/>
</dbReference>
<dbReference type="EMBL" id="KQ257455">
    <property type="protein sequence ID" value="KND01077.1"/>
    <property type="molecule type" value="Genomic_DNA"/>
</dbReference>
<evidence type="ECO:0000313" key="6">
    <source>
        <dbReference type="Proteomes" id="UP000053201"/>
    </source>
</evidence>
<dbReference type="InParanoid" id="A0A0L0HJ16"/>
<feature type="domain" description="RNA polymerase II assembly factor Rtp1 C-terminal" evidence="2">
    <location>
        <begin position="648"/>
        <end position="756"/>
    </location>
</feature>
<comment type="similarity">
    <text evidence="1">Belongs to the Tango6 family.</text>
</comment>
<feature type="domain" description="TANGO6 N-terminal" evidence="4">
    <location>
        <begin position="82"/>
        <end position="215"/>
    </location>
</feature>
<dbReference type="AlphaFoldDB" id="A0A0L0HJ16"/>
<dbReference type="RefSeq" id="XP_016609116.1">
    <property type="nucleotide sequence ID" value="XM_016757334.1"/>
</dbReference>
<reference evidence="5 6" key="1">
    <citation type="submission" date="2009-08" db="EMBL/GenBank/DDBJ databases">
        <title>The Genome Sequence of Spizellomyces punctatus strain DAOM BR117.</title>
        <authorList>
            <consortium name="The Broad Institute Genome Sequencing Platform"/>
            <person name="Russ C."/>
            <person name="Cuomo C."/>
            <person name="Shea T."/>
            <person name="Young S.K."/>
            <person name="Zeng Q."/>
            <person name="Koehrsen M."/>
            <person name="Haas B."/>
            <person name="Borodovsky M."/>
            <person name="Guigo R."/>
            <person name="Alvarado L."/>
            <person name="Berlin A."/>
            <person name="Bochicchio J."/>
            <person name="Borenstein D."/>
            <person name="Chapman S."/>
            <person name="Chen Z."/>
            <person name="Engels R."/>
            <person name="Freedman E."/>
            <person name="Gellesch M."/>
            <person name="Goldberg J."/>
            <person name="Griggs A."/>
            <person name="Gujja S."/>
            <person name="Heiman D."/>
            <person name="Hepburn T."/>
            <person name="Howarth C."/>
            <person name="Jen D."/>
            <person name="Larson L."/>
            <person name="Lewis B."/>
            <person name="Mehta T."/>
            <person name="Park D."/>
            <person name="Pearson M."/>
            <person name="Roberts A."/>
            <person name="Saif S."/>
            <person name="Shenoy N."/>
            <person name="Sisk P."/>
            <person name="Stolte C."/>
            <person name="Sykes S."/>
            <person name="Thomson T."/>
            <person name="Walk T."/>
            <person name="White J."/>
            <person name="Yandava C."/>
            <person name="Burger G."/>
            <person name="Gray M.W."/>
            <person name="Holland P.W.H."/>
            <person name="King N."/>
            <person name="Lang F.B.F."/>
            <person name="Roger A.J."/>
            <person name="Ruiz-Trillo I."/>
            <person name="Lander E."/>
            <person name="Nusbaum C."/>
        </authorList>
    </citation>
    <scope>NUCLEOTIDE SEQUENCE [LARGE SCALE GENOMIC DNA]</scope>
    <source>
        <strain evidence="5 6">DAOM BR117</strain>
    </source>
</reference>
<dbReference type="Pfam" id="PF25267">
    <property type="entry name" value="TANGO6_N"/>
    <property type="match status" value="1"/>
</dbReference>
<accession>A0A0L0HJ16</accession>
<dbReference type="Proteomes" id="UP000053201">
    <property type="component" value="Unassembled WGS sequence"/>
</dbReference>
<proteinExistence type="inferred from homology"/>
<evidence type="ECO:0000259" key="2">
    <source>
        <dbReference type="Pfam" id="PF10363"/>
    </source>
</evidence>
<dbReference type="InterPro" id="IPR016024">
    <property type="entry name" value="ARM-type_fold"/>
</dbReference>
<dbReference type="PANTHER" id="PTHR20959">
    <property type="entry name" value="TRANSPORT AND GOLGI ORGANIZATION PROTEIN 6 FAMILY MEMBER"/>
    <property type="match status" value="1"/>
</dbReference>
<protein>
    <submittedName>
        <fullName evidence="5">Uncharacterized protein</fullName>
    </submittedName>
</protein>
<dbReference type="GO" id="GO:0009306">
    <property type="term" value="P:protein secretion"/>
    <property type="evidence" value="ECO:0007669"/>
    <property type="project" value="TreeGrafter"/>
</dbReference>
<dbReference type="Gene3D" id="1.25.10.10">
    <property type="entry name" value="Leucine-rich Repeat Variant"/>
    <property type="match status" value="1"/>
</dbReference>
<keyword evidence="6" id="KW-1185">Reference proteome</keyword>
<name>A0A0L0HJ16_SPIPD</name>
<dbReference type="eggNOG" id="KOG4653">
    <property type="taxonomic scope" value="Eukaryota"/>
</dbReference>
<gene>
    <name evidence="5" type="ORF">SPPG_09177</name>
</gene>
<dbReference type="OrthoDB" id="39591at2759"/>
<organism evidence="5 6">
    <name type="scientific">Spizellomyces punctatus (strain DAOM BR117)</name>
    <dbReference type="NCBI Taxonomy" id="645134"/>
    <lineage>
        <taxon>Eukaryota</taxon>
        <taxon>Fungi</taxon>
        <taxon>Fungi incertae sedis</taxon>
        <taxon>Chytridiomycota</taxon>
        <taxon>Chytridiomycota incertae sedis</taxon>
        <taxon>Chytridiomycetes</taxon>
        <taxon>Spizellomycetales</taxon>
        <taxon>Spizellomycetaceae</taxon>
        <taxon>Spizellomyces</taxon>
    </lineage>
</organism>
<feature type="domain" description="TANGO6 HEAT repeat" evidence="3">
    <location>
        <begin position="249"/>
        <end position="513"/>
    </location>
</feature>
<dbReference type="VEuPathDB" id="FungiDB:SPPG_09177"/>
<dbReference type="InterPro" id="IPR039600">
    <property type="entry name" value="TANGO6/Rtp1"/>
</dbReference>
<dbReference type="InterPro" id="IPR011989">
    <property type="entry name" value="ARM-like"/>
</dbReference>